<keyword evidence="2" id="KW-0378">Hydrolase</keyword>
<reference evidence="2 3" key="1">
    <citation type="submission" date="2023-04" db="EMBL/GenBank/DDBJ databases">
        <title>Antarctic isolates genomes.</title>
        <authorList>
            <person name="Dimov S.G."/>
        </authorList>
    </citation>
    <scope>NUCLEOTIDE SEQUENCE [LARGE SCALE GENOMIC DNA]</scope>
    <source>
        <strain evidence="2 3">AL19</strain>
    </source>
</reference>
<dbReference type="RefSeq" id="WP_026830152.1">
    <property type="nucleotide sequence ID" value="NZ_JASBQV010000001.1"/>
</dbReference>
<dbReference type="EC" id="3.1.-.-" evidence="2"/>
<feature type="domain" description="SGNH hydrolase-type esterase" evidence="1">
    <location>
        <begin position="87"/>
        <end position="226"/>
    </location>
</feature>
<dbReference type="PANTHER" id="PTHR30383:SF5">
    <property type="entry name" value="SGNH HYDROLASE-TYPE ESTERASE DOMAIN-CONTAINING PROTEIN"/>
    <property type="match status" value="1"/>
</dbReference>
<dbReference type="EMBL" id="JASBQV010000001">
    <property type="protein sequence ID" value="MDI3233635.1"/>
    <property type="molecule type" value="Genomic_DNA"/>
</dbReference>
<comment type="caution">
    <text evidence="2">The sequence shown here is derived from an EMBL/GenBank/DDBJ whole genome shotgun (WGS) entry which is preliminary data.</text>
</comment>
<evidence type="ECO:0000259" key="1">
    <source>
        <dbReference type="Pfam" id="PF13472"/>
    </source>
</evidence>
<protein>
    <submittedName>
        <fullName evidence="2">SGNH/GDSL hydrolase family protein</fullName>
        <ecNumber evidence="2">3.1.-.-</ecNumber>
    </submittedName>
</protein>
<organism evidence="2 3">
    <name type="scientific">Exiguobacterium antarcticum</name>
    <dbReference type="NCBI Taxonomy" id="132920"/>
    <lineage>
        <taxon>Bacteria</taxon>
        <taxon>Bacillati</taxon>
        <taxon>Bacillota</taxon>
        <taxon>Bacilli</taxon>
        <taxon>Bacillales</taxon>
        <taxon>Bacillales Family XII. Incertae Sedis</taxon>
        <taxon>Exiguobacterium</taxon>
    </lineage>
</organism>
<evidence type="ECO:0000313" key="3">
    <source>
        <dbReference type="Proteomes" id="UP001243286"/>
    </source>
</evidence>
<dbReference type="Pfam" id="PF13472">
    <property type="entry name" value="Lipase_GDSL_2"/>
    <property type="match status" value="1"/>
</dbReference>
<dbReference type="InterPro" id="IPR013830">
    <property type="entry name" value="SGNH_hydro"/>
</dbReference>
<dbReference type="GO" id="GO:0016787">
    <property type="term" value="F:hydrolase activity"/>
    <property type="evidence" value="ECO:0007669"/>
    <property type="project" value="UniProtKB-KW"/>
</dbReference>
<name>A0ABT6QYH1_9BACL</name>
<dbReference type="PANTHER" id="PTHR30383">
    <property type="entry name" value="THIOESTERASE 1/PROTEASE 1/LYSOPHOSPHOLIPASE L1"/>
    <property type="match status" value="1"/>
</dbReference>
<evidence type="ECO:0000313" key="2">
    <source>
        <dbReference type="EMBL" id="MDI3233635.1"/>
    </source>
</evidence>
<dbReference type="Proteomes" id="UP001243286">
    <property type="component" value="Unassembled WGS sequence"/>
</dbReference>
<sequence>MKKALIILSVVVNVVLLALLLGRKPIELFESAFPATSTQPITTFQYTKNPNYVRLNSLFHTYQYPKSPNAVMLGDSMTNFGDWRILLDDPTIVNFGIPGDTTEGFLTRLDLIVEMKPKRVFLMGGINDIRHFTPIPIITENMTTIVTTLRKNNIDVVIQSTLPVAPKYSDSVRVNREVEALNRNLEQLAKSVDMPFIDLRPTLTNQQGYLQNRMTYDGLHLVGGGYLRWSDALKPFAERLQITENKSTR</sequence>
<dbReference type="SUPFAM" id="SSF52266">
    <property type="entry name" value="SGNH hydrolase"/>
    <property type="match status" value="1"/>
</dbReference>
<gene>
    <name evidence="2" type="ORF">QK289_01355</name>
</gene>
<dbReference type="CDD" id="cd01828">
    <property type="entry name" value="sialate_O-acetylesterase_like2"/>
    <property type="match status" value="1"/>
</dbReference>
<dbReference type="InterPro" id="IPR051532">
    <property type="entry name" value="Ester_Hydrolysis_Enzymes"/>
</dbReference>
<keyword evidence="3" id="KW-1185">Reference proteome</keyword>
<dbReference type="Gene3D" id="3.40.50.1110">
    <property type="entry name" value="SGNH hydrolase"/>
    <property type="match status" value="1"/>
</dbReference>
<dbReference type="InterPro" id="IPR036514">
    <property type="entry name" value="SGNH_hydro_sf"/>
</dbReference>
<proteinExistence type="predicted"/>
<accession>A0ABT6QYH1</accession>